<feature type="compositionally biased region" description="Polar residues" evidence="1">
    <location>
        <begin position="52"/>
        <end position="67"/>
    </location>
</feature>
<feature type="compositionally biased region" description="Low complexity" evidence="1">
    <location>
        <begin position="101"/>
        <end position="110"/>
    </location>
</feature>
<feature type="region of interest" description="Disordered" evidence="1">
    <location>
        <begin position="94"/>
        <end position="133"/>
    </location>
</feature>
<organism evidence="2">
    <name type="scientific">Gongylonema pulchrum</name>
    <dbReference type="NCBI Taxonomy" id="637853"/>
    <lineage>
        <taxon>Eukaryota</taxon>
        <taxon>Metazoa</taxon>
        <taxon>Ecdysozoa</taxon>
        <taxon>Nematoda</taxon>
        <taxon>Chromadorea</taxon>
        <taxon>Rhabditida</taxon>
        <taxon>Spirurina</taxon>
        <taxon>Spiruromorpha</taxon>
        <taxon>Spiruroidea</taxon>
        <taxon>Gongylonematidae</taxon>
        <taxon>Gongylonema</taxon>
    </lineage>
</organism>
<protein>
    <submittedName>
        <fullName evidence="2">Uncharacterized protein</fullName>
    </submittedName>
</protein>
<dbReference type="WBParaSite" id="GPUH_0002345101-mRNA-1">
    <property type="protein sequence ID" value="GPUH_0002345101-mRNA-1"/>
    <property type="gene ID" value="GPUH_0002345101"/>
</dbReference>
<feature type="region of interest" description="Disordered" evidence="1">
    <location>
        <begin position="46"/>
        <end position="67"/>
    </location>
</feature>
<sequence length="133" mass="14553">LASISSSIPFLERCLPQEWLTPVALQHSLEERRRSGDYTSACVERAQEATEKANTSTSTRRASLPTTSNVAATSLSVSPVPQLSKIWNSIKNFTTDSTQHSSGSPSSNSPRGRETGIRSVDTPESYFSPKFYL</sequence>
<evidence type="ECO:0000313" key="2">
    <source>
        <dbReference type="WBParaSite" id="GPUH_0002345101-mRNA-1"/>
    </source>
</evidence>
<proteinExistence type="predicted"/>
<reference evidence="2" key="1">
    <citation type="submission" date="2016-06" db="UniProtKB">
        <authorList>
            <consortium name="WormBaseParasite"/>
        </authorList>
    </citation>
    <scope>IDENTIFICATION</scope>
</reference>
<dbReference type="AlphaFoldDB" id="A0A183ER30"/>
<name>A0A183ER30_9BILA</name>
<accession>A0A183ER30</accession>
<evidence type="ECO:0000256" key="1">
    <source>
        <dbReference type="SAM" id="MobiDB-lite"/>
    </source>
</evidence>